<feature type="transmembrane region" description="Helical" evidence="1">
    <location>
        <begin position="671"/>
        <end position="693"/>
    </location>
</feature>
<evidence type="ECO:0000256" key="1">
    <source>
        <dbReference type="SAM" id="Phobius"/>
    </source>
</evidence>
<feature type="transmembrane region" description="Helical" evidence="1">
    <location>
        <begin position="243"/>
        <end position="271"/>
    </location>
</feature>
<feature type="transmembrane region" description="Helical" evidence="1">
    <location>
        <begin position="205"/>
        <end position="223"/>
    </location>
</feature>
<reference evidence="2 3" key="1">
    <citation type="journal article" date="2021" name="Int. J. Syst. Evol. Microbiol.">
        <title>Clostridium zeae sp. nov., isolated from corn silage.</title>
        <authorList>
            <person name="Kobayashi H."/>
            <person name="Tanizawa Y."/>
            <person name="Yagura M."/>
            <person name="Sakamoto M."/>
            <person name="Ohkuma M."/>
            <person name="Tohno M."/>
        </authorList>
    </citation>
    <scope>NUCLEOTIDE SEQUENCE [LARGE SCALE GENOMIC DNA]</scope>
    <source>
        <strain evidence="2 3">CSC2</strain>
    </source>
</reference>
<comment type="caution">
    <text evidence="2">The sequence shown here is derived from an EMBL/GenBank/DDBJ whole genome shotgun (WGS) entry which is preliminary data.</text>
</comment>
<name>A0ABQ1EHU9_9CLOT</name>
<evidence type="ECO:0008006" key="4">
    <source>
        <dbReference type="Google" id="ProtNLM"/>
    </source>
</evidence>
<evidence type="ECO:0000313" key="3">
    <source>
        <dbReference type="Proteomes" id="UP000663802"/>
    </source>
</evidence>
<feature type="transmembrane region" description="Helical" evidence="1">
    <location>
        <begin position="597"/>
        <end position="624"/>
    </location>
</feature>
<dbReference type="EMBL" id="BMBA01000010">
    <property type="protein sequence ID" value="GFZ34302.1"/>
    <property type="molecule type" value="Genomic_DNA"/>
</dbReference>
<dbReference type="InterPro" id="IPR006541">
    <property type="entry name" value="Bacteriocin_ass"/>
</dbReference>
<proteinExistence type="predicted"/>
<keyword evidence="3" id="KW-1185">Reference proteome</keyword>
<feature type="transmembrane region" description="Helical" evidence="1">
    <location>
        <begin position="291"/>
        <end position="312"/>
    </location>
</feature>
<keyword evidence="1" id="KW-0472">Membrane</keyword>
<dbReference type="RefSeq" id="WP_206872788.1">
    <property type="nucleotide sequence ID" value="NZ_BMBA01000010.1"/>
</dbReference>
<protein>
    <recommendedName>
        <fullName evidence="4">DUF1430 domain-containing protein</fullName>
    </recommendedName>
</protein>
<keyword evidence="1" id="KW-1133">Transmembrane helix</keyword>
<evidence type="ECO:0000313" key="2">
    <source>
        <dbReference type="EMBL" id="GFZ34302.1"/>
    </source>
</evidence>
<sequence>MKKIITILLIVISTFSFFILFNNKKQTEDSNMEKVEQNINNSYKILIPDEIGNRKQNDVYNVIIEVLKKHNANIYYSRIGANNKVMKFIYLTNLNYLDNFIIENGRSLHADEMESQKFLSSKKTNDNNQVGKIATFDGKENFEIYTLKSLVDSNNYLLSGDCLVQLNSSDNIDSFLQDLSKELKVDKIDKLNKDISMDGYYYNKAIIPSLYFIIAILLLYNIIKSYKNFGIQKMLGYSGVSIWLNEVLHLLIIQCFILLVVDIGLSIYLFQSYNLYYIDFLKTLIFDNLKQILMFFIFSSIPFLYINNIKVIDMIKNMLPIKQILIFNFIVKVILVLLMLNLVNQGIQNYTRIKNVFSDNYKRWDDTQGYYVIPSLSTLNADIDMPKIRQQEVSLYHTINKEGAIMADFYNFSPSKHNLLLENGSPLYAANRAVVNPNYLMVNPVYDELGNSINIKEDETSCVLLIPESFKDYEHDIRDYYQKQLSSSNIKDQKIKIIYTKSSQRLFSYELDINPDNGNMVEDPILKVITEKNDAKSERTNIIGKMGNPIKIKVLKGSNPQEYIKLKLKEVGLEKYVDKISPVNDGIAFESANVYKLLSFIVGGLLVLIISITLIITQNIYCFFEQYKKHLAVRQFHGYKTIDKYKEYFILLSASWILTFAINMYTTVMSLQVRIISISIFILIELIITILVMKFVSKRKITNVIKGS</sequence>
<dbReference type="NCBIfam" id="TIGR01654">
    <property type="entry name" value="bact_immun_7tm"/>
    <property type="match status" value="1"/>
</dbReference>
<dbReference type="Proteomes" id="UP000663802">
    <property type="component" value="Unassembled WGS sequence"/>
</dbReference>
<gene>
    <name evidence="2" type="ORF">CSC2_48280</name>
</gene>
<dbReference type="Pfam" id="PF07242">
    <property type="entry name" value="DUF1430"/>
    <property type="match status" value="1"/>
</dbReference>
<accession>A0ABQ1EHU9</accession>
<keyword evidence="1" id="KW-0812">Transmembrane</keyword>
<organism evidence="2 3">
    <name type="scientific">Clostridium zeae</name>
    <dbReference type="NCBI Taxonomy" id="2759022"/>
    <lineage>
        <taxon>Bacteria</taxon>
        <taxon>Bacillati</taxon>
        <taxon>Bacillota</taxon>
        <taxon>Clostridia</taxon>
        <taxon>Eubacteriales</taxon>
        <taxon>Clostridiaceae</taxon>
        <taxon>Clostridium</taxon>
    </lineage>
</organism>
<feature type="transmembrane region" description="Helical" evidence="1">
    <location>
        <begin position="645"/>
        <end position="665"/>
    </location>
</feature>
<feature type="transmembrane region" description="Helical" evidence="1">
    <location>
        <begin position="324"/>
        <end position="343"/>
    </location>
</feature>